<proteinExistence type="predicted"/>
<dbReference type="Proteomes" id="UP000324176">
    <property type="component" value="Unassembled WGS sequence"/>
</dbReference>
<comment type="caution">
    <text evidence="1">The sequence shown here is derived from an EMBL/GenBank/DDBJ whole genome shotgun (WGS) entry which is preliminary data.</text>
</comment>
<organism evidence="1 2">
    <name type="scientific">Nitrosomonas communis</name>
    <dbReference type="NCBI Taxonomy" id="44574"/>
    <lineage>
        <taxon>Bacteria</taxon>
        <taxon>Pseudomonadati</taxon>
        <taxon>Pseudomonadota</taxon>
        <taxon>Betaproteobacteria</taxon>
        <taxon>Nitrosomonadales</taxon>
        <taxon>Nitrosomonadaceae</taxon>
        <taxon>Nitrosomonas</taxon>
    </lineage>
</organism>
<dbReference type="AlphaFoldDB" id="A0A5D3Y8M6"/>
<evidence type="ECO:0000313" key="2">
    <source>
        <dbReference type="Proteomes" id="UP000324176"/>
    </source>
</evidence>
<reference evidence="1 2" key="1">
    <citation type="submission" date="2019-07" db="EMBL/GenBank/DDBJ databases">
        <title>Active sludge and wastewater microbial communities from Klosterneuburg, Austria.</title>
        <authorList>
            <person name="Wagner M."/>
        </authorList>
    </citation>
    <scope>NUCLEOTIDE SEQUENCE [LARGE SCALE GENOMIC DNA]</scope>
    <source>
        <strain evidence="1 2">Nm2</strain>
    </source>
</reference>
<protein>
    <submittedName>
        <fullName evidence="1">Uncharacterized protein</fullName>
    </submittedName>
</protein>
<dbReference type="EMBL" id="VNHT01000059">
    <property type="protein sequence ID" value="TYP80442.1"/>
    <property type="molecule type" value="Genomic_DNA"/>
</dbReference>
<accession>A0A5D3Y8M6</accession>
<gene>
    <name evidence="1" type="ORF">BCL69_105918</name>
</gene>
<name>A0A5D3Y8M6_9PROT</name>
<sequence length="54" mass="5761">MVSSGLVNREVGSNHTEISAPSQAMAVEILNVFRESVIPAKKVLNQGLKVIIQG</sequence>
<evidence type="ECO:0000313" key="1">
    <source>
        <dbReference type="EMBL" id="TYP80442.1"/>
    </source>
</evidence>